<evidence type="ECO:0000313" key="2">
    <source>
        <dbReference type="Proteomes" id="UP000199356"/>
    </source>
</evidence>
<dbReference type="EMBL" id="FOXA01000029">
    <property type="protein sequence ID" value="SFQ05646.1"/>
    <property type="molecule type" value="Genomic_DNA"/>
</dbReference>
<sequence length="218" mass="24551">MTGMERLKGLKLTAAQASYLLELSPELIMEAARGEETPQWLDYCLTGMETEYEEDPEAFAYLRLGMEFTGSSWSAQTVRATVPVLIEQARKGQILSYRDLDGELHRRDPSRTPTGTLPKLSKPLGLLGDVVDHVRREARDPSSRVPETYADLPPLEVLVVRGSTGLPGKGADVFLTNYLRDRGESDVEERMILERKALYRKAQADVFAHEDWDILLEL</sequence>
<dbReference type="RefSeq" id="WP_143096233.1">
    <property type="nucleotide sequence ID" value="NZ_FOXA01000029.1"/>
</dbReference>
<dbReference type="OrthoDB" id="7858345at2"/>
<organism evidence="1 2">
    <name type="scientific">Tranquillimonas alkanivorans</name>
    <dbReference type="NCBI Taxonomy" id="441119"/>
    <lineage>
        <taxon>Bacteria</taxon>
        <taxon>Pseudomonadati</taxon>
        <taxon>Pseudomonadota</taxon>
        <taxon>Alphaproteobacteria</taxon>
        <taxon>Rhodobacterales</taxon>
        <taxon>Roseobacteraceae</taxon>
        <taxon>Tranquillimonas</taxon>
    </lineage>
</organism>
<evidence type="ECO:0000313" key="1">
    <source>
        <dbReference type="EMBL" id="SFQ05646.1"/>
    </source>
</evidence>
<feature type="non-terminal residue" evidence="1">
    <location>
        <position position="218"/>
    </location>
</feature>
<proteinExistence type="predicted"/>
<dbReference type="AlphaFoldDB" id="A0A1I5VF76"/>
<dbReference type="Proteomes" id="UP000199356">
    <property type="component" value="Unassembled WGS sequence"/>
</dbReference>
<accession>A0A1I5VF76</accession>
<gene>
    <name evidence="1" type="ORF">SAMN04488047_12938</name>
</gene>
<name>A0A1I5VF76_9RHOB</name>
<protein>
    <submittedName>
        <fullName evidence="1">Uncharacterized protein</fullName>
    </submittedName>
</protein>
<reference evidence="1 2" key="1">
    <citation type="submission" date="2016-10" db="EMBL/GenBank/DDBJ databases">
        <authorList>
            <person name="de Groot N.N."/>
        </authorList>
    </citation>
    <scope>NUCLEOTIDE SEQUENCE [LARGE SCALE GENOMIC DNA]</scope>
    <source>
        <strain evidence="1 2">DSM 19547</strain>
    </source>
</reference>
<keyword evidence="2" id="KW-1185">Reference proteome</keyword>